<name>A0A379MSB6_9BACT</name>
<sequence length="130" mass="14615">MRTADVRQFGREAGKEAAMRTNFLEEELRNVAALEACYRQAAEWVRPSEMEENLVPQARAYMAALRGLERCTELRLRMVREAGRLPEPEADEPLATVDLSRLSDGALREVEAALVPAALWREGKEDGKGE</sequence>
<dbReference type="Proteomes" id="UP000255233">
    <property type="component" value="Unassembled WGS sequence"/>
</dbReference>
<proteinExistence type="predicted"/>
<protein>
    <submittedName>
        <fullName evidence="1">Uncharacterized protein</fullName>
    </submittedName>
</protein>
<evidence type="ECO:0000313" key="2">
    <source>
        <dbReference type="Proteomes" id="UP000255233"/>
    </source>
</evidence>
<accession>A0A379MSB6</accession>
<keyword evidence="2" id="KW-1185">Reference proteome</keyword>
<organism evidence="1 2">
    <name type="scientific">Rikenella microfusus</name>
    <dbReference type="NCBI Taxonomy" id="28139"/>
    <lineage>
        <taxon>Bacteria</taxon>
        <taxon>Pseudomonadati</taxon>
        <taxon>Bacteroidota</taxon>
        <taxon>Bacteroidia</taxon>
        <taxon>Bacteroidales</taxon>
        <taxon>Rikenellaceae</taxon>
        <taxon>Rikenella</taxon>
    </lineage>
</organism>
<gene>
    <name evidence="1" type="ORF">NCTC11190_01002</name>
</gene>
<reference evidence="1 2" key="1">
    <citation type="submission" date="2018-06" db="EMBL/GenBank/DDBJ databases">
        <authorList>
            <consortium name="Pathogen Informatics"/>
            <person name="Doyle S."/>
        </authorList>
    </citation>
    <scope>NUCLEOTIDE SEQUENCE [LARGE SCALE GENOMIC DNA]</scope>
    <source>
        <strain evidence="1 2">NCTC11190</strain>
    </source>
</reference>
<dbReference type="EMBL" id="UGVL01000001">
    <property type="protein sequence ID" value="SUE33790.1"/>
    <property type="molecule type" value="Genomic_DNA"/>
</dbReference>
<dbReference type="AlphaFoldDB" id="A0A379MSB6"/>
<evidence type="ECO:0000313" key="1">
    <source>
        <dbReference type="EMBL" id="SUE33790.1"/>
    </source>
</evidence>